<dbReference type="Proteomes" id="UP000652760">
    <property type="component" value="Unassembled WGS sequence"/>
</dbReference>
<organism evidence="1 2">
    <name type="scientific">Azospirillum endophyticum</name>
    <dbReference type="NCBI Taxonomy" id="2800326"/>
    <lineage>
        <taxon>Bacteria</taxon>
        <taxon>Pseudomonadati</taxon>
        <taxon>Pseudomonadota</taxon>
        <taxon>Alphaproteobacteria</taxon>
        <taxon>Rhodospirillales</taxon>
        <taxon>Azospirillaceae</taxon>
        <taxon>Azospirillum</taxon>
    </lineage>
</organism>
<comment type="caution">
    <text evidence="1">The sequence shown here is derived from an EMBL/GenBank/DDBJ whole genome shotgun (WGS) entry which is preliminary data.</text>
</comment>
<evidence type="ECO:0000313" key="2">
    <source>
        <dbReference type="Proteomes" id="UP000652760"/>
    </source>
</evidence>
<name>A0ABS1F3Z2_9PROT</name>
<protein>
    <submittedName>
        <fullName evidence="1">Uncharacterized protein</fullName>
    </submittedName>
</protein>
<evidence type="ECO:0000313" key="1">
    <source>
        <dbReference type="EMBL" id="MBK1838007.1"/>
    </source>
</evidence>
<reference evidence="2" key="1">
    <citation type="submission" date="2021-01" db="EMBL/GenBank/DDBJ databases">
        <title>Genome public.</title>
        <authorList>
            <person name="Liu C."/>
            <person name="Sun Q."/>
        </authorList>
    </citation>
    <scope>NUCLEOTIDE SEQUENCE [LARGE SCALE GENOMIC DNA]</scope>
    <source>
        <strain evidence="2">YIM B02556</strain>
    </source>
</reference>
<dbReference type="RefSeq" id="WP_200193083.1">
    <property type="nucleotide sequence ID" value="NZ_JAENHM010000030.1"/>
</dbReference>
<dbReference type="EMBL" id="JAENHM010000030">
    <property type="protein sequence ID" value="MBK1838007.1"/>
    <property type="molecule type" value="Genomic_DNA"/>
</dbReference>
<sequence>MKIDPEHSRVDAARKPQDLRTMLLGSTTIPALGMTIAEASQKTADLLAENDGPGALTDEQADVLAAQWSALENAVTGAMPHTILDAASILDRIFPDDATHIPQRDIPALRRVATFLHQVVETARSASPDETSIIPSIGMTFRQAADRVRELLKRGSTELKDDPEDAAELERVEAERFSDAGEWSRIERAMLATPTQTVGDLLAKVERLACPELGICHLVFPDEEIALLEEDVQRLRQLWSGMVLSAPADGRHPDTALLALGRHRAELIQRIDQPARSGHEAAPLLIEWKEVDHLIMELTPKTGAGLAVQLAVIWRLLDAEPGEEDGPTADSTLDRVWLWTAMQNAQRIGLPDEEETTQDALTILYGQWVTVRARFLSDDLSDEESDVLEAELDQIEDRLASAPVRCVADAIAMLGYFLTASNAMLDDGILPSIDADGSTAWQRLLFVVEDAAELLAVDSQVPFRAMVAGLRHLMQRHVKLEEESDKQPGGRHDIDLFNAYDALLKAMRAESALPDSASDEEREPHEQAMEAAADHLVTLAPATPRGAAILLRYLFLRTCSTIEAERAFLRGDEPNEEGLTDYQSLILWRTVKMLEALPAAANDQHQEPDAFADTVAAFEAEAPATLALPQEPTGRMVDAGASAAGITPAQFQAAYAAAVEALKLERAA</sequence>
<gene>
    <name evidence="1" type="ORF">JHL17_11340</name>
</gene>
<accession>A0ABS1F3Z2</accession>
<keyword evidence="2" id="KW-1185">Reference proteome</keyword>
<proteinExistence type="predicted"/>